<dbReference type="EMBL" id="JBFXLR010000015">
    <property type="protein sequence ID" value="KAL2852739.1"/>
    <property type="molecule type" value="Genomic_DNA"/>
</dbReference>
<dbReference type="GeneID" id="98164599"/>
<dbReference type="RefSeq" id="XP_070900561.1">
    <property type="nucleotide sequence ID" value="XM_071049435.1"/>
</dbReference>
<comment type="caution">
    <text evidence="1">The sequence shown here is derived from an EMBL/GenBank/DDBJ whole genome shotgun (WGS) entry which is preliminary data.</text>
</comment>
<sequence>MNAALPIRQGFSHQATQLLSLCANPECQRMTYTLSGPNRPAELSPSDIRGHLYIGDPLGPYCCKRCCDYKRHRGELPDRDAIARTRGASNAGAVAKG</sequence>
<name>A0ABR4KKE2_9EURO</name>
<protein>
    <submittedName>
        <fullName evidence="1">Uncharacterized protein</fullName>
    </submittedName>
</protein>
<evidence type="ECO:0000313" key="1">
    <source>
        <dbReference type="EMBL" id="KAL2852739.1"/>
    </source>
</evidence>
<accession>A0ABR4KKE2</accession>
<organism evidence="1 2">
    <name type="scientific">Aspergillus pseudodeflectus</name>
    <dbReference type="NCBI Taxonomy" id="176178"/>
    <lineage>
        <taxon>Eukaryota</taxon>
        <taxon>Fungi</taxon>
        <taxon>Dikarya</taxon>
        <taxon>Ascomycota</taxon>
        <taxon>Pezizomycotina</taxon>
        <taxon>Eurotiomycetes</taxon>
        <taxon>Eurotiomycetidae</taxon>
        <taxon>Eurotiales</taxon>
        <taxon>Aspergillaceae</taxon>
        <taxon>Aspergillus</taxon>
        <taxon>Aspergillus subgen. Nidulantes</taxon>
    </lineage>
</organism>
<reference evidence="1 2" key="1">
    <citation type="submission" date="2024-07" db="EMBL/GenBank/DDBJ databases">
        <title>Section-level genome sequencing and comparative genomics of Aspergillus sections Usti and Cavernicolus.</title>
        <authorList>
            <consortium name="Lawrence Berkeley National Laboratory"/>
            <person name="Nybo J.L."/>
            <person name="Vesth T.C."/>
            <person name="Theobald S."/>
            <person name="Frisvad J.C."/>
            <person name="Larsen T.O."/>
            <person name="Kjaerboelling I."/>
            <person name="Rothschild-Mancinelli K."/>
            <person name="Lyhne E.K."/>
            <person name="Kogle M.E."/>
            <person name="Barry K."/>
            <person name="Clum A."/>
            <person name="Na H."/>
            <person name="Ledsgaard L."/>
            <person name="Lin J."/>
            <person name="Lipzen A."/>
            <person name="Kuo A."/>
            <person name="Riley R."/>
            <person name="Mondo S."/>
            <person name="LaButti K."/>
            <person name="Haridas S."/>
            <person name="Pangalinan J."/>
            <person name="Salamov A.A."/>
            <person name="Simmons B.A."/>
            <person name="Magnuson J.K."/>
            <person name="Chen J."/>
            <person name="Drula E."/>
            <person name="Henrissat B."/>
            <person name="Wiebenga A."/>
            <person name="Lubbers R.J."/>
            <person name="Gomes A.C."/>
            <person name="Macurrencykelacurrency M.R."/>
            <person name="Stajich J."/>
            <person name="Grigoriev I.V."/>
            <person name="Mortensen U.H."/>
            <person name="De vries R.P."/>
            <person name="Baker S.E."/>
            <person name="Andersen M.R."/>
        </authorList>
    </citation>
    <scope>NUCLEOTIDE SEQUENCE [LARGE SCALE GENOMIC DNA]</scope>
    <source>
        <strain evidence="1 2">CBS 756.74</strain>
    </source>
</reference>
<proteinExistence type="predicted"/>
<evidence type="ECO:0000313" key="2">
    <source>
        <dbReference type="Proteomes" id="UP001610444"/>
    </source>
</evidence>
<keyword evidence="2" id="KW-1185">Reference proteome</keyword>
<dbReference type="Proteomes" id="UP001610444">
    <property type="component" value="Unassembled WGS sequence"/>
</dbReference>
<gene>
    <name evidence="1" type="ORF">BJX68DRAFT_57883</name>
</gene>